<keyword evidence="2" id="KW-1185">Reference proteome</keyword>
<dbReference type="EMBL" id="JAWZYT010000068">
    <property type="protein sequence ID" value="KAK4328629.1"/>
    <property type="molecule type" value="Genomic_DNA"/>
</dbReference>
<protein>
    <submittedName>
        <fullName evidence="1">Uncharacterized protein</fullName>
    </submittedName>
</protein>
<accession>A0AAE1QKL4</accession>
<dbReference type="Proteomes" id="UP001292094">
    <property type="component" value="Unassembled WGS sequence"/>
</dbReference>
<gene>
    <name evidence="1" type="ORF">Pmani_000938</name>
</gene>
<sequence length="297" mass="33714">MEEEKQQFQLQGEAARSPYSSQSRGMVLQVYQYLRMRSPLMCEADLEAETAAATGISVRTLQRIKKEDIEGRVISPSAKRKRNAPVLDSIDSFDENCIRNEITAFYERREIPTHCKILEKVKEPPVNIYGGRTSLQKLFHKIGFHFKVTDSGRHILMERDDIVAARCKYLRVLNETRNSTNPPSEVYLDETWVNQNESVKKCWTTSEGKVGPKLKSGKGARFIILHAGGANGFVPGGWLLFKSKNGNKGDYHDSMNSERFHEWFQNQLLPGIPPGSLIIMNNAPYHSKILNKAPNMS</sequence>
<proteinExistence type="predicted"/>
<dbReference type="AlphaFoldDB" id="A0AAE1QKL4"/>
<dbReference type="PANTHER" id="PTHR33939:SF1">
    <property type="entry name" value="DUF4371 DOMAIN-CONTAINING PROTEIN"/>
    <property type="match status" value="1"/>
</dbReference>
<organism evidence="1 2">
    <name type="scientific">Petrolisthes manimaculis</name>
    <dbReference type="NCBI Taxonomy" id="1843537"/>
    <lineage>
        <taxon>Eukaryota</taxon>
        <taxon>Metazoa</taxon>
        <taxon>Ecdysozoa</taxon>
        <taxon>Arthropoda</taxon>
        <taxon>Crustacea</taxon>
        <taxon>Multicrustacea</taxon>
        <taxon>Malacostraca</taxon>
        <taxon>Eumalacostraca</taxon>
        <taxon>Eucarida</taxon>
        <taxon>Decapoda</taxon>
        <taxon>Pleocyemata</taxon>
        <taxon>Anomura</taxon>
        <taxon>Galatheoidea</taxon>
        <taxon>Porcellanidae</taxon>
        <taxon>Petrolisthes</taxon>
    </lineage>
</organism>
<dbReference type="Gene3D" id="3.30.420.10">
    <property type="entry name" value="Ribonuclease H-like superfamily/Ribonuclease H"/>
    <property type="match status" value="1"/>
</dbReference>
<evidence type="ECO:0000313" key="2">
    <source>
        <dbReference type="Proteomes" id="UP001292094"/>
    </source>
</evidence>
<evidence type="ECO:0000313" key="1">
    <source>
        <dbReference type="EMBL" id="KAK4328629.1"/>
    </source>
</evidence>
<reference evidence="1" key="1">
    <citation type="submission" date="2023-11" db="EMBL/GenBank/DDBJ databases">
        <title>Genome assemblies of two species of porcelain crab, Petrolisthes cinctipes and Petrolisthes manimaculis (Anomura: Porcellanidae).</title>
        <authorList>
            <person name="Angst P."/>
        </authorList>
    </citation>
    <scope>NUCLEOTIDE SEQUENCE</scope>
    <source>
        <strain evidence="1">PB745_02</strain>
        <tissue evidence="1">Gill</tissue>
    </source>
</reference>
<comment type="caution">
    <text evidence="1">The sequence shown here is derived from an EMBL/GenBank/DDBJ whole genome shotgun (WGS) entry which is preliminary data.</text>
</comment>
<dbReference type="GO" id="GO:0003676">
    <property type="term" value="F:nucleic acid binding"/>
    <property type="evidence" value="ECO:0007669"/>
    <property type="project" value="InterPro"/>
</dbReference>
<name>A0AAE1QKL4_9EUCA</name>
<dbReference type="InterPro" id="IPR036397">
    <property type="entry name" value="RNaseH_sf"/>
</dbReference>
<dbReference type="PANTHER" id="PTHR33939">
    <property type="entry name" value="PROTEIN CBG22215"/>
    <property type="match status" value="1"/>
</dbReference>